<evidence type="ECO:0000313" key="3">
    <source>
        <dbReference type="Proteomes" id="UP001205105"/>
    </source>
</evidence>
<dbReference type="PANTHER" id="PTHR12725:SF117">
    <property type="entry name" value="HALOACID DEHALOGENASE-LIKE HYDROLASE"/>
    <property type="match status" value="1"/>
</dbReference>
<gene>
    <name evidence="2" type="ORF">COHA_008730</name>
</gene>
<dbReference type="EMBL" id="JADXDR010000152">
    <property type="protein sequence ID" value="KAI7837472.1"/>
    <property type="molecule type" value="Genomic_DNA"/>
</dbReference>
<dbReference type="InterPro" id="IPR010237">
    <property type="entry name" value="Pyr-5-nucltdase"/>
</dbReference>
<organism evidence="2 3">
    <name type="scientific">Chlorella ohadii</name>
    <dbReference type="NCBI Taxonomy" id="2649997"/>
    <lineage>
        <taxon>Eukaryota</taxon>
        <taxon>Viridiplantae</taxon>
        <taxon>Chlorophyta</taxon>
        <taxon>core chlorophytes</taxon>
        <taxon>Trebouxiophyceae</taxon>
        <taxon>Chlorellales</taxon>
        <taxon>Chlorellaceae</taxon>
        <taxon>Chlorella clade</taxon>
        <taxon>Chlorella</taxon>
    </lineage>
</organism>
<dbReference type="InterPro" id="IPR036412">
    <property type="entry name" value="HAD-like_sf"/>
</dbReference>
<dbReference type="NCBIfam" id="TIGR01509">
    <property type="entry name" value="HAD-SF-IA-v3"/>
    <property type="match status" value="1"/>
</dbReference>
<comment type="caution">
    <text evidence="2">The sequence shown here is derived from an EMBL/GenBank/DDBJ whole genome shotgun (WGS) entry which is preliminary data.</text>
</comment>
<accession>A0AAD5H2Y6</accession>
<keyword evidence="3" id="KW-1185">Reference proteome</keyword>
<name>A0AAD5H2Y6_9CHLO</name>
<dbReference type="Gene3D" id="3.40.50.1000">
    <property type="entry name" value="HAD superfamily/HAD-like"/>
    <property type="match status" value="1"/>
</dbReference>
<dbReference type="AlphaFoldDB" id="A0AAD5H2Y6"/>
<dbReference type="NCBIfam" id="TIGR01993">
    <property type="entry name" value="Pyr-5-nucltdase"/>
    <property type="match status" value="1"/>
</dbReference>
<dbReference type="InterPro" id="IPR006439">
    <property type="entry name" value="HAD-SF_hydro_IA"/>
</dbReference>
<evidence type="ECO:0008006" key="4">
    <source>
        <dbReference type="Google" id="ProtNLM"/>
    </source>
</evidence>
<evidence type="ECO:0000313" key="2">
    <source>
        <dbReference type="EMBL" id="KAI7837472.1"/>
    </source>
</evidence>
<reference evidence="2" key="1">
    <citation type="submission" date="2020-11" db="EMBL/GenBank/DDBJ databases">
        <title>Chlorella ohadii genome sequencing and assembly.</title>
        <authorList>
            <person name="Murik O."/>
            <person name="Treves H."/>
            <person name="Kedem I."/>
            <person name="Shotland Y."/>
            <person name="Kaplan A."/>
        </authorList>
    </citation>
    <scope>NUCLEOTIDE SEQUENCE</scope>
    <source>
        <strain evidence="2">1</strain>
    </source>
</reference>
<feature type="compositionally biased region" description="Low complexity" evidence="1">
    <location>
        <begin position="215"/>
        <end position="234"/>
    </location>
</feature>
<dbReference type="Pfam" id="PF00702">
    <property type="entry name" value="Hydrolase"/>
    <property type="match status" value="1"/>
</dbReference>
<dbReference type="PANTHER" id="PTHR12725">
    <property type="entry name" value="HALOACID DEHALOGENASE-LIKE HYDROLASE"/>
    <property type="match status" value="1"/>
</dbReference>
<proteinExistence type="predicted"/>
<dbReference type="InterPro" id="IPR023214">
    <property type="entry name" value="HAD_sf"/>
</dbReference>
<dbReference type="Proteomes" id="UP001205105">
    <property type="component" value="Unassembled WGS sequence"/>
</dbReference>
<feature type="region of interest" description="Disordered" evidence="1">
    <location>
        <begin position="215"/>
        <end position="246"/>
    </location>
</feature>
<sequence length="255" mass="27249">MAERLGVPADEVAEKCADLYLNYGTTLAGLVASGHKIDYDHWHATVHGSLPYEQYLQPDPALRALLDSIPLPKHIFTNADRRHAERCLSLLGIRDCFDSVICFEDVMEAAAEAGMVHHGRPVVCKPNRQAFDIAMQLAGISSPSTTLWLDDSARNITTGHRLGMYSVLVGRTGVACPSDQQVRHIHDLPAALPWLWRGQQPPLALEEVPAAVPDEAAAAGSGAPTALKAAAAATKGGGRTSTEESDQIEAVFAAA</sequence>
<protein>
    <recommendedName>
        <fullName evidence="4">Pyrimidine 5-nucleotidase</fullName>
    </recommendedName>
</protein>
<evidence type="ECO:0000256" key="1">
    <source>
        <dbReference type="SAM" id="MobiDB-lite"/>
    </source>
</evidence>
<dbReference type="SUPFAM" id="SSF56784">
    <property type="entry name" value="HAD-like"/>
    <property type="match status" value="1"/>
</dbReference>